<dbReference type="CDD" id="cd19920">
    <property type="entry name" value="REC_PA4781-like"/>
    <property type="match status" value="1"/>
</dbReference>
<keyword evidence="7" id="KW-0805">Transcription regulation</keyword>
<dbReference type="AlphaFoldDB" id="A0A0S2HW88"/>
<keyword evidence="4 13" id="KW-0808">Transferase</keyword>
<dbReference type="GO" id="GO:0000155">
    <property type="term" value="F:phosphorelay sensor kinase activity"/>
    <property type="evidence" value="ECO:0007669"/>
    <property type="project" value="InterPro"/>
</dbReference>
<evidence type="ECO:0000259" key="12">
    <source>
        <dbReference type="PROSITE" id="PS50110"/>
    </source>
</evidence>
<feature type="domain" description="Response regulatory" evidence="12">
    <location>
        <begin position="11"/>
        <end position="127"/>
    </location>
</feature>
<dbReference type="PANTHER" id="PTHR43047">
    <property type="entry name" value="TWO-COMPONENT HISTIDINE PROTEIN KINASE"/>
    <property type="match status" value="1"/>
</dbReference>
<evidence type="ECO:0000256" key="10">
    <source>
        <dbReference type="PROSITE-ProRule" id="PRU00169"/>
    </source>
</evidence>
<dbReference type="InterPro" id="IPR036097">
    <property type="entry name" value="HisK_dim/P_sf"/>
</dbReference>
<dbReference type="InterPro" id="IPR004358">
    <property type="entry name" value="Sig_transdc_His_kin-like_C"/>
</dbReference>
<evidence type="ECO:0000256" key="9">
    <source>
        <dbReference type="ARBA" id="ARBA00023163"/>
    </source>
</evidence>
<keyword evidence="9" id="KW-0804">Transcription</keyword>
<evidence type="ECO:0000256" key="3">
    <source>
        <dbReference type="ARBA" id="ARBA00022553"/>
    </source>
</evidence>
<evidence type="ECO:0000256" key="1">
    <source>
        <dbReference type="ARBA" id="ARBA00000085"/>
    </source>
</evidence>
<dbReference type="PROSITE" id="PS50109">
    <property type="entry name" value="HIS_KIN"/>
    <property type="match status" value="1"/>
</dbReference>
<proteinExistence type="predicted"/>
<dbReference type="InterPro" id="IPR003594">
    <property type="entry name" value="HATPase_dom"/>
</dbReference>
<dbReference type="InterPro" id="IPR036890">
    <property type="entry name" value="HATPase_C_sf"/>
</dbReference>
<dbReference type="InterPro" id="IPR001789">
    <property type="entry name" value="Sig_transdc_resp-reg_receiver"/>
</dbReference>
<comment type="catalytic activity">
    <reaction evidence="1">
        <text>ATP + protein L-histidine = ADP + protein N-phospho-L-histidine.</text>
        <dbReference type="EC" id="2.7.13.3"/>
    </reaction>
</comment>
<keyword evidence="8" id="KW-0238">DNA-binding</keyword>
<dbReference type="RefSeq" id="WP_057951882.1">
    <property type="nucleotide sequence ID" value="NZ_CP013118.1"/>
</dbReference>
<keyword evidence="5" id="KW-0418">Kinase</keyword>
<evidence type="ECO:0000313" key="14">
    <source>
        <dbReference type="Proteomes" id="UP000064893"/>
    </source>
</evidence>
<evidence type="ECO:0000256" key="7">
    <source>
        <dbReference type="ARBA" id="ARBA00023015"/>
    </source>
</evidence>
<dbReference type="GO" id="GO:0009927">
    <property type="term" value="F:histidine phosphotransfer kinase activity"/>
    <property type="evidence" value="ECO:0007669"/>
    <property type="project" value="TreeGrafter"/>
</dbReference>
<dbReference type="SMART" id="SM00448">
    <property type="entry name" value="REC"/>
    <property type="match status" value="1"/>
</dbReference>
<feature type="domain" description="Histidine kinase" evidence="11">
    <location>
        <begin position="149"/>
        <end position="367"/>
    </location>
</feature>
<dbReference type="EMBL" id="CP013118">
    <property type="protein sequence ID" value="ALO14327.1"/>
    <property type="molecule type" value="Genomic_DNA"/>
</dbReference>
<dbReference type="InterPro" id="IPR011006">
    <property type="entry name" value="CheY-like_superfamily"/>
</dbReference>
<dbReference type="SMART" id="SM00387">
    <property type="entry name" value="HATPase_c"/>
    <property type="match status" value="1"/>
</dbReference>
<dbReference type="SMART" id="SM00388">
    <property type="entry name" value="HisKA"/>
    <property type="match status" value="1"/>
</dbReference>
<dbReference type="Pfam" id="PF00512">
    <property type="entry name" value="HisKA"/>
    <property type="match status" value="1"/>
</dbReference>
<evidence type="ECO:0000313" key="13">
    <source>
        <dbReference type="EMBL" id="ALO14327.1"/>
    </source>
</evidence>
<evidence type="ECO:0000256" key="2">
    <source>
        <dbReference type="ARBA" id="ARBA00012438"/>
    </source>
</evidence>
<dbReference type="Proteomes" id="UP000064893">
    <property type="component" value="Chromosome"/>
</dbReference>
<dbReference type="KEGG" id="blq:L21SP5_00655"/>
<dbReference type="GO" id="GO:0003677">
    <property type="term" value="F:DNA binding"/>
    <property type="evidence" value="ECO:0007669"/>
    <property type="project" value="UniProtKB-KW"/>
</dbReference>
<dbReference type="CDD" id="cd00082">
    <property type="entry name" value="HisKA"/>
    <property type="match status" value="1"/>
</dbReference>
<dbReference type="Gene3D" id="3.40.50.2300">
    <property type="match status" value="1"/>
</dbReference>
<dbReference type="Gene3D" id="1.10.287.130">
    <property type="match status" value="1"/>
</dbReference>
<organism evidence="13 14">
    <name type="scientific">Salinivirga cyanobacteriivorans</name>
    <dbReference type="NCBI Taxonomy" id="1307839"/>
    <lineage>
        <taxon>Bacteria</taxon>
        <taxon>Pseudomonadati</taxon>
        <taxon>Bacteroidota</taxon>
        <taxon>Bacteroidia</taxon>
        <taxon>Bacteroidales</taxon>
        <taxon>Salinivirgaceae</taxon>
        <taxon>Salinivirga</taxon>
    </lineage>
</organism>
<accession>A0A0S2HW88</accession>
<dbReference type="PATRIC" id="fig|1307839.3.peg.700"/>
<gene>
    <name evidence="13" type="primary">evgS_1</name>
    <name evidence="13" type="ORF">L21SP5_00655</name>
</gene>
<dbReference type="Pfam" id="PF00072">
    <property type="entry name" value="Response_reg"/>
    <property type="match status" value="1"/>
</dbReference>
<dbReference type="PANTHER" id="PTHR43047:SF72">
    <property type="entry name" value="OSMOSENSING HISTIDINE PROTEIN KINASE SLN1"/>
    <property type="match status" value="1"/>
</dbReference>
<reference evidence="13 14" key="1">
    <citation type="submission" date="2015-11" db="EMBL/GenBank/DDBJ databases">
        <title>Description and complete genome sequence of a novel strain predominating in hypersaline microbial mats and representing a new family of the Bacteriodetes phylum.</title>
        <authorList>
            <person name="Spring S."/>
            <person name="Bunk B."/>
            <person name="Sproer C."/>
            <person name="Klenk H.-P."/>
        </authorList>
    </citation>
    <scope>NUCLEOTIDE SEQUENCE [LARGE SCALE GENOMIC DNA]</scope>
    <source>
        <strain evidence="13 14">L21-Spi-D4</strain>
    </source>
</reference>
<dbReference type="SUPFAM" id="SSF55874">
    <property type="entry name" value="ATPase domain of HSP90 chaperone/DNA topoisomerase II/histidine kinase"/>
    <property type="match status" value="1"/>
</dbReference>
<evidence type="ECO:0000259" key="11">
    <source>
        <dbReference type="PROSITE" id="PS50109"/>
    </source>
</evidence>
<dbReference type="FunFam" id="3.40.50.2300:FF:000001">
    <property type="entry name" value="DNA-binding response regulator PhoB"/>
    <property type="match status" value="1"/>
</dbReference>
<dbReference type="SUPFAM" id="SSF47384">
    <property type="entry name" value="Homodimeric domain of signal transducing histidine kinase"/>
    <property type="match status" value="1"/>
</dbReference>
<dbReference type="GO" id="GO:0005886">
    <property type="term" value="C:plasma membrane"/>
    <property type="evidence" value="ECO:0007669"/>
    <property type="project" value="TreeGrafter"/>
</dbReference>
<dbReference type="PROSITE" id="PS50110">
    <property type="entry name" value="RESPONSE_REGULATORY"/>
    <property type="match status" value="1"/>
</dbReference>
<protein>
    <recommendedName>
        <fullName evidence="2">histidine kinase</fullName>
        <ecNumber evidence="2">2.7.13.3</ecNumber>
    </recommendedName>
</protein>
<dbReference type="OrthoDB" id="9781208at2"/>
<sequence length="371" mass="42791">MTYHTKNQPARILIVDDFISNIQILANMLKPHGYDIEFATTGEEAIDWVQQEPFDLVLLDIMMPEMDGFEVCKKLKENDETKNIPIIFVTAKTDESSIQKGFQVGAVDYIVKPYRESELVERVKTHVTLERQRKELIKTNQAKDRLFSIIGHDLKNPMSNIFGFIKLLKENYKAFDDEKKQKYLHYLFESAKSNLELLEELLEWSRTQTNNKPFRPGLYPVSELIDNALHIMNETAQNKEITIETILNYTGEVYCDKAMINTVLRNLLGNAIKFSHPESSITLKTSAQNNLVKFEVIDQGLGMSKENQQKLFHIDQHVSTLGTNEEKGTGLGLILCKEFIHRHNGQIWVESELNKGSNFSFTLKMRESNKK</sequence>
<evidence type="ECO:0000256" key="6">
    <source>
        <dbReference type="ARBA" id="ARBA00023012"/>
    </source>
</evidence>
<dbReference type="FunFam" id="3.30.565.10:FF:000006">
    <property type="entry name" value="Sensor histidine kinase WalK"/>
    <property type="match status" value="1"/>
</dbReference>
<dbReference type="STRING" id="1307839.L21SP5_00655"/>
<keyword evidence="6" id="KW-0902">Two-component regulatory system</keyword>
<evidence type="ECO:0000256" key="8">
    <source>
        <dbReference type="ARBA" id="ARBA00023125"/>
    </source>
</evidence>
<feature type="modified residue" description="4-aspartylphosphate" evidence="10">
    <location>
        <position position="60"/>
    </location>
</feature>
<dbReference type="EC" id="2.7.13.3" evidence="2"/>
<dbReference type="InterPro" id="IPR003661">
    <property type="entry name" value="HisK_dim/P_dom"/>
</dbReference>
<dbReference type="Pfam" id="PF02518">
    <property type="entry name" value="HATPase_c"/>
    <property type="match status" value="1"/>
</dbReference>
<keyword evidence="14" id="KW-1185">Reference proteome</keyword>
<dbReference type="SUPFAM" id="SSF52172">
    <property type="entry name" value="CheY-like"/>
    <property type="match status" value="1"/>
</dbReference>
<name>A0A0S2HW88_9BACT</name>
<evidence type="ECO:0000256" key="5">
    <source>
        <dbReference type="ARBA" id="ARBA00022777"/>
    </source>
</evidence>
<dbReference type="InterPro" id="IPR005467">
    <property type="entry name" value="His_kinase_dom"/>
</dbReference>
<keyword evidence="3 10" id="KW-0597">Phosphoprotein</keyword>
<evidence type="ECO:0000256" key="4">
    <source>
        <dbReference type="ARBA" id="ARBA00022679"/>
    </source>
</evidence>
<dbReference type="PRINTS" id="PR00344">
    <property type="entry name" value="BCTRLSENSOR"/>
</dbReference>
<dbReference type="Gene3D" id="3.30.565.10">
    <property type="entry name" value="Histidine kinase-like ATPase, C-terminal domain"/>
    <property type="match status" value="1"/>
</dbReference>